<proteinExistence type="predicted"/>
<dbReference type="Proteomes" id="UP001222325">
    <property type="component" value="Unassembled WGS sequence"/>
</dbReference>
<dbReference type="InterPro" id="IPR036047">
    <property type="entry name" value="F-box-like_dom_sf"/>
</dbReference>
<dbReference type="EMBL" id="JARJCN010000019">
    <property type="protein sequence ID" value="KAJ7091953.1"/>
    <property type="molecule type" value="Genomic_DNA"/>
</dbReference>
<organism evidence="1 2">
    <name type="scientific">Mycena belliarum</name>
    <dbReference type="NCBI Taxonomy" id="1033014"/>
    <lineage>
        <taxon>Eukaryota</taxon>
        <taxon>Fungi</taxon>
        <taxon>Dikarya</taxon>
        <taxon>Basidiomycota</taxon>
        <taxon>Agaricomycotina</taxon>
        <taxon>Agaricomycetes</taxon>
        <taxon>Agaricomycetidae</taxon>
        <taxon>Agaricales</taxon>
        <taxon>Marasmiineae</taxon>
        <taxon>Mycenaceae</taxon>
        <taxon>Mycena</taxon>
    </lineage>
</organism>
<dbReference type="SUPFAM" id="SSF81383">
    <property type="entry name" value="F-box domain"/>
    <property type="match status" value="1"/>
</dbReference>
<evidence type="ECO:0000313" key="1">
    <source>
        <dbReference type="EMBL" id="KAJ7091953.1"/>
    </source>
</evidence>
<dbReference type="AlphaFoldDB" id="A0AAD6UBF0"/>
<protein>
    <recommendedName>
        <fullName evidence="3">F-box domain-containing protein</fullName>
    </recommendedName>
</protein>
<sequence>MACSICLLPFIPDLSRATHPLPEHTPSESVVPKDTAMYFQACSGASRRLLGCVQKFHYYSSNMFGSFTGMEVVTWESGGGTFFMAHHVCFALFRHALKVEDDDIESKITLCAYEIILSRPQGGANAGRLRDIAYERVGEEIDLRRFWTPSGDEGCNVFDWGKLKTYNNGALSWLIQRPDIFPRFSPVLSPERLALLGPPPPESERKDMITTMPLELILHLLPYLPPKAYVCLMSTCRFLRYQAFTTFQSHARTQVLQLPWAVPTPCELRSIKPKFRAEMAGADEALRGGDWYLYLNQVHWTKSMRVRRWIWAQGEEIARVWVAKLPRSAYADVADGVKSKTRIQFEKEIKNKVKEQDFMRMINEQSRRSRAELVKILKLE</sequence>
<evidence type="ECO:0008006" key="3">
    <source>
        <dbReference type="Google" id="ProtNLM"/>
    </source>
</evidence>
<name>A0AAD6UBF0_9AGAR</name>
<keyword evidence="2" id="KW-1185">Reference proteome</keyword>
<evidence type="ECO:0000313" key="2">
    <source>
        <dbReference type="Proteomes" id="UP001222325"/>
    </source>
</evidence>
<gene>
    <name evidence="1" type="ORF">B0H15DRAFT_929995</name>
</gene>
<accession>A0AAD6UBF0</accession>
<reference evidence="1" key="1">
    <citation type="submission" date="2023-03" db="EMBL/GenBank/DDBJ databases">
        <title>Massive genome expansion in bonnet fungi (Mycena s.s.) driven by repeated elements and novel gene families across ecological guilds.</title>
        <authorList>
            <consortium name="Lawrence Berkeley National Laboratory"/>
            <person name="Harder C.B."/>
            <person name="Miyauchi S."/>
            <person name="Viragh M."/>
            <person name="Kuo A."/>
            <person name="Thoen E."/>
            <person name="Andreopoulos B."/>
            <person name="Lu D."/>
            <person name="Skrede I."/>
            <person name="Drula E."/>
            <person name="Henrissat B."/>
            <person name="Morin E."/>
            <person name="Kohler A."/>
            <person name="Barry K."/>
            <person name="LaButti K."/>
            <person name="Morin E."/>
            <person name="Salamov A."/>
            <person name="Lipzen A."/>
            <person name="Mereny Z."/>
            <person name="Hegedus B."/>
            <person name="Baldrian P."/>
            <person name="Stursova M."/>
            <person name="Weitz H."/>
            <person name="Taylor A."/>
            <person name="Grigoriev I.V."/>
            <person name="Nagy L.G."/>
            <person name="Martin F."/>
            <person name="Kauserud H."/>
        </authorList>
    </citation>
    <scope>NUCLEOTIDE SEQUENCE</scope>
    <source>
        <strain evidence="1">CBHHK173m</strain>
    </source>
</reference>
<comment type="caution">
    <text evidence="1">The sequence shown here is derived from an EMBL/GenBank/DDBJ whole genome shotgun (WGS) entry which is preliminary data.</text>
</comment>